<reference evidence="7 8" key="1">
    <citation type="submission" date="2019-10" db="EMBL/GenBank/DDBJ databases">
        <title>New genus of Silvanigrellaceae.</title>
        <authorList>
            <person name="Pitt A."/>
            <person name="Hahn M.W."/>
        </authorList>
    </citation>
    <scope>NUCLEOTIDE SEQUENCE [LARGE SCALE GENOMIC DNA]</scope>
    <source>
        <strain evidence="7 8">33A1-SZDP</strain>
    </source>
</reference>
<evidence type="ECO:0000256" key="1">
    <source>
        <dbReference type="ARBA" id="ARBA00004141"/>
    </source>
</evidence>
<dbReference type="AlphaFoldDB" id="A0A833N307"/>
<feature type="transmembrane region" description="Helical" evidence="6">
    <location>
        <begin position="24"/>
        <end position="53"/>
    </location>
</feature>
<gene>
    <name evidence="7" type="ORF">GCL57_11390</name>
</gene>
<dbReference type="EMBL" id="WFLN01000008">
    <property type="protein sequence ID" value="KAB8029135.1"/>
    <property type="molecule type" value="Genomic_DNA"/>
</dbReference>
<dbReference type="Pfam" id="PF01594">
    <property type="entry name" value="AI-2E_transport"/>
    <property type="match status" value="1"/>
</dbReference>
<comment type="similarity">
    <text evidence="2">Belongs to the autoinducer-2 exporter (AI-2E) (TC 2.A.86) family.</text>
</comment>
<keyword evidence="4 6" id="KW-1133">Transmembrane helix</keyword>
<dbReference type="InterPro" id="IPR002549">
    <property type="entry name" value="AI-2E-like"/>
</dbReference>
<feature type="transmembrane region" description="Helical" evidence="6">
    <location>
        <begin position="217"/>
        <end position="243"/>
    </location>
</feature>
<evidence type="ECO:0000256" key="3">
    <source>
        <dbReference type="ARBA" id="ARBA00022692"/>
    </source>
</evidence>
<accession>A0A833N307</accession>
<evidence type="ECO:0000256" key="2">
    <source>
        <dbReference type="ARBA" id="ARBA00009773"/>
    </source>
</evidence>
<dbReference type="Proteomes" id="UP000442694">
    <property type="component" value="Unassembled WGS sequence"/>
</dbReference>
<dbReference type="PANTHER" id="PTHR21716">
    <property type="entry name" value="TRANSMEMBRANE PROTEIN"/>
    <property type="match status" value="1"/>
</dbReference>
<feature type="transmembrane region" description="Helical" evidence="6">
    <location>
        <begin position="284"/>
        <end position="304"/>
    </location>
</feature>
<name>A0A833N307_9BACT</name>
<feature type="transmembrane region" description="Helical" evidence="6">
    <location>
        <begin position="73"/>
        <end position="95"/>
    </location>
</feature>
<evidence type="ECO:0000256" key="4">
    <source>
        <dbReference type="ARBA" id="ARBA00022989"/>
    </source>
</evidence>
<dbReference type="PANTHER" id="PTHR21716:SF4">
    <property type="entry name" value="TRANSMEMBRANE PROTEIN 245"/>
    <property type="match status" value="1"/>
</dbReference>
<organism evidence="7 8">
    <name type="scientific">Fluviispira multicolorata</name>
    <dbReference type="NCBI Taxonomy" id="2654512"/>
    <lineage>
        <taxon>Bacteria</taxon>
        <taxon>Pseudomonadati</taxon>
        <taxon>Bdellovibrionota</taxon>
        <taxon>Oligoflexia</taxon>
        <taxon>Silvanigrellales</taxon>
        <taxon>Silvanigrellaceae</taxon>
        <taxon>Fluviispira</taxon>
    </lineage>
</organism>
<feature type="transmembrane region" description="Helical" evidence="6">
    <location>
        <begin position="171"/>
        <end position="189"/>
    </location>
</feature>
<comment type="caution">
    <text evidence="7">The sequence shown here is derived from an EMBL/GenBank/DDBJ whole genome shotgun (WGS) entry which is preliminary data.</text>
</comment>
<evidence type="ECO:0000256" key="5">
    <source>
        <dbReference type="ARBA" id="ARBA00023136"/>
    </source>
</evidence>
<proteinExistence type="inferred from homology"/>
<protein>
    <submittedName>
        <fullName evidence="7">AI-2E family transporter</fullName>
    </submittedName>
</protein>
<keyword evidence="5 6" id="KW-0472">Membrane</keyword>
<keyword evidence="3 6" id="KW-0812">Transmembrane</keyword>
<comment type="subcellular location">
    <subcellularLocation>
        <location evidence="1">Membrane</location>
        <topology evidence="1">Multi-pass membrane protein</topology>
    </subcellularLocation>
</comment>
<feature type="transmembrane region" description="Helical" evidence="6">
    <location>
        <begin position="249"/>
        <end position="277"/>
    </location>
</feature>
<dbReference type="GO" id="GO:0016020">
    <property type="term" value="C:membrane"/>
    <property type="evidence" value="ECO:0007669"/>
    <property type="project" value="UniProtKB-SubCell"/>
</dbReference>
<keyword evidence="8" id="KW-1185">Reference proteome</keyword>
<feature type="transmembrane region" description="Helical" evidence="6">
    <location>
        <begin position="316"/>
        <end position="349"/>
    </location>
</feature>
<evidence type="ECO:0000313" key="8">
    <source>
        <dbReference type="Proteomes" id="UP000442694"/>
    </source>
</evidence>
<evidence type="ECO:0000256" key="6">
    <source>
        <dbReference type="SAM" id="Phobius"/>
    </source>
</evidence>
<sequence>MKRLTVTSNKEVTVRSFFTREQNFFLLVSILCFYVIYPFILPLVLGITFAYLFEPILNKLIHYFKLKKVIWKWIISILIIFLTFISILGPILTLITTGIQELSAVLIVMESELKNPMHIDSAAKHISEFLSKFGIEYSIAELIDKGIDFLKKAASLIASNAGTALTATPGYIVKVSVLILTWCFFLIHGKKYRNTVLPKIIPWERERQIVAKTVSSVLKALIVANVLVSCIQAILITTVLVAFGVPRFALLGIIAFFVSFIPVIGTAPVMIGAAAWCYLSEGRVGAAIGILICAVIISFADNVLRPFFMKGGAELSFFWIFLAIVGGMSQFGVSGAVLGPVCFALFVAANKTLDEMRQKTIHEEDVPNP</sequence>
<evidence type="ECO:0000313" key="7">
    <source>
        <dbReference type="EMBL" id="KAB8029135.1"/>
    </source>
</evidence>